<evidence type="ECO:0000256" key="4">
    <source>
        <dbReference type="SAM" id="Phobius"/>
    </source>
</evidence>
<comment type="similarity">
    <text evidence="2">Belongs to the methyl-accepting chemotaxis (MCP) protein family.</text>
</comment>
<dbReference type="InterPro" id="IPR024478">
    <property type="entry name" value="HlyB_4HB_MCP"/>
</dbReference>
<dbReference type="Gene3D" id="6.10.340.10">
    <property type="match status" value="1"/>
</dbReference>
<dbReference type="Pfam" id="PF00015">
    <property type="entry name" value="MCPsignal"/>
    <property type="match status" value="1"/>
</dbReference>
<dbReference type="RefSeq" id="WP_012199665.1">
    <property type="nucleotide sequence ID" value="NC_010001.1"/>
</dbReference>
<name>A9KRD7_LACP7</name>
<keyword evidence="8" id="KW-1185">Reference proteome</keyword>
<evidence type="ECO:0000256" key="1">
    <source>
        <dbReference type="ARBA" id="ARBA00023224"/>
    </source>
</evidence>
<feature type="transmembrane region" description="Helical" evidence="4">
    <location>
        <begin position="12"/>
        <end position="31"/>
    </location>
</feature>
<evidence type="ECO:0000256" key="3">
    <source>
        <dbReference type="PROSITE-ProRule" id="PRU00284"/>
    </source>
</evidence>
<keyword evidence="4" id="KW-1133">Transmembrane helix</keyword>
<dbReference type="GO" id="GO:0007165">
    <property type="term" value="P:signal transduction"/>
    <property type="evidence" value="ECO:0007669"/>
    <property type="project" value="UniProtKB-KW"/>
</dbReference>
<gene>
    <name evidence="7" type="ordered locus">Cphy_1639</name>
</gene>
<reference evidence="8" key="1">
    <citation type="submission" date="2007-11" db="EMBL/GenBank/DDBJ databases">
        <title>Complete genome sequence of Clostridium phytofermentans ISDg.</title>
        <authorList>
            <person name="Leschine S.B."/>
            <person name="Warnick T.A."/>
            <person name="Blanchard J.L."/>
            <person name="Schnell D.J."/>
            <person name="Petit E.L."/>
            <person name="LaTouf W.G."/>
            <person name="Copeland A."/>
            <person name="Lucas S."/>
            <person name="Lapidus A."/>
            <person name="Barry K."/>
            <person name="Glavina del Rio T."/>
            <person name="Dalin E."/>
            <person name="Tice H."/>
            <person name="Pitluck S."/>
            <person name="Kiss H."/>
            <person name="Brettin T."/>
            <person name="Bruce D."/>
            <person name="Detter J.C."/>
            <person name="Han C."/>
            <person name="Kuske C."/>
            <person name="Schmutz J."/>
            <person name="Larimer F."/>
            <person name="Land M."/>
            <person name="Hauser L."/>
            <person name="Kyrpides N."/>
            <person name="Kim E.A."/>
            <person name="Richardson P."/>
        </authorList>
    </citation>
    <scope>NUCLEOTIDE SEQUENCE [LARGE SCALE GENOMIC DNA]</scope>
    <source>
        <strain evidence="8">ATCC 700394 / DSM 18823 / ISDg</strain>
    </source>
</reference>
<dbReference type="InterPro" id="IPR003660">
    <property type="entry name" value="HAMP_dom"/>
</dbReference>
<keyword evidence="4" id="KW-0472">Membrane</keyword>
<dbReference type="PANTHER" id="PTHR32089">
    <property type="entry name" value="METHYL-ACCEPTING CHEMOTAXIS PROTEIN MCPB"/>
    <property type="match status" value="1"/>
</dbReference>
<dbReference type="KEGG" id="cpy:Cphy_1639"/>
<evidence type="ECO:0000259" key="6">
    <source>
        <dbReference type="PROSITE" id="PS50885"/>
    </source>
</evidence>
<dbReference type="CDD" id="cd06225">
    <property type="entry name" value="HAMP"/>
    <property type="match status" value="1"/>
</dbReference>
<evidence type="ECO:0000313" key="8">
    <source>
        <dbReference type="Proteomes" id="UP000000370"/>
    </source>
</evidence>
<dbReference type="PROSITE" id="PS50885">
    <property type="entry name" value="HAMP"/>
    <property type="match status" value="1"/>
</dbReference>
<dbReference type="HOGENOM" id="CLU_000445_107_27_9"/>
<dbReference type="PROSITE" id="PS50111">
    <property type="entry name" value="CHEMOTAXIS_TRANSDUC_2"/>
    <property type="match status" value="1"/>
</dbReference>
<dbReference type="AlphaFoldDB" id="A9KRD7"/>
<dbReference type="SMART" id="SM00283">
    <property type="entry name" value="MA"/>
    <property type="match status" value="1"/>
</dbReference>
<feature type="domain" description="Methyl-accepting transducer" evidence="5">
    <location>
        <begin position="280"/>
        <end position="537"/>
    </location>
</feature>
<accession>A9KRD7</accession>
<dbReference type="OrthoDB" id="9814363at2"/>
<proteinExistence type="inferred from homology"/>
<dbReference type="SMART" id="SM00304">
    <property type="entry name" value="HAMP"/>
    <property type="match status" value="1"/>
</dbReference>
<keyword evidence="4" id="KW-0812">Transmembrane</keyword>
<sequence length="566" mass="61719">MKLTVQKKILGGFGILLAIIIFLGLLGISNIDSINRMLNSMYEKELKGISYIKDAQINILSSNRTEKNLILSKDPAEEAMYTERINMYNGKFEEAMNNFSITISNESTDNKIKQIYMYWEEIKPLQQELIKLNSQQNYDAAFKKSQDIRTIIENIDNIILDLTTEMDSHASDAYNNSDILYDRSKNIVIIVLSFSIVLSSITGVVISKNISKPIVFMASIASLVAQGNLAVEDIKTKNKDEIGDLAISFNTMIHNLRTLIKGVATASVTVASYSQELSSSSEETAAATEQVTRTISELAEGLNNQSQELEISSSNLNKISTSIQGTAIKIESVTQAGIKVSETANQGLNESRNAIEKIELVRQVATRTSEVVTDLNLKSQEIEQIVNVIQSIANQTNLLALNAAIEAARAGEQGKGFAVVAEEIRNLAEQSSNSTKKIADLIYNIQDSTKQAVDVIQKGNVNIYDGVEAVNKVGDSFESIAAEIDIVANQVQQVSDATKAISIGNNETVAAIDNIAAISEQSAASSQEINAAAEEQSASMEEVTKSAQNLAYLANELQDMVSKFQV</sequence>
<dbReference type="EMBL" id="CP000885">
    <property type="protein sequence ID" value="ABX42011.1"/>
    <property type="molecule type" value="Genomic_DNA"/>
</dbReference>
<dbReference type="Pfam" id="PF12729">
    <property type="entry name" value="4HB_MCP_1"/>
    <property type="match status" value="1"/>
</dbReference>
<protein>
    <submittedName>
        <fullName evidence="7">Methyl-accepting chemotaxis sensory transducer</fullName>
    </submittedName>
</protein>
<evidence type="ECO:0000256" key="2">
    <source>
        <dbReference type="ARBA" id="ARBA00029447"/>
    </source>
</evidence>
<organism evidence="7 8">
    <name type="scientific">Lachnoclostridium phytofermentans (strain ATCC 700394 / DSM 18823 / ISDg)</name>
    <name type="common">Clostridium phytofermentans</name>
    <dbReference type="NCBI Taxonomy" id="357809"/>
    <lineage>
        <taxon>Bacteria</taxon>
        <taxon>Bacillati</taxon>
        <taxon>Bacillota</taxon>
        <taxon>Clostridia</taxon>
        <taxon>Lachnospirales</taxon>
        <taxon>Lachnospiraceae</taxon>
    </lineage>
</organism>
<feature type="domain" description="HAMP" evidence="6">
    <location>
        <begin position="208"/>
        <end position="261"/>
    </location>
</feature>
<dbReference type="PANTHER" id="PTHR32089:SF112">
    <property type="entry name" value="LYSOZYME-LIKE PROTEIN-RELATED"/>
    <property type="match status" value="1"/>
</dbReference>
<dbReference type="GO" id="GO:0016020">
    <property type="term" value="C:membrane"/>
    <property type="evidence" value="ECO:0007669"/>
    <property type="project" value="InterPro"/>
</dbReference>
<dbReference type="Gene3D" id="1.10.287.950">
    <property type="entry name" value="Methyl-accepting chemotaxis protein"/>
    <property type="match status" value="1"/>
</dbReference>
<dbReference type="Pfam" id="PF00672">
    <property type="entry name" value="HAMP"/>
    <property type="match status" value="1"/>
</dbReference>
<dbReference type="InterPro" id="IPR004089">
    <property type="entry name" value="MCPsignal_dom"/>
</dbReference>
<evidence type="ECO:0000259" key="5">
    <source>
        <dbReference type="PROSITE" id="PS50111"/>
    </source>
</evidence>
<keyword evidence="1 3" id="KW-0807">Transducer</keyword>
<evidence type="ECO:0000313" key="7">
    <source>
        <dbReference type="EMBL" id="ABX42011.1"/>
    </source>
</evidence>
<dbReference type="CDD" id="cd11386">
    <property type="entry name" value="MCP_signal"/>
    <property type="match status" value="1"/>
</dbReference>
<dbReference type="SUPFAM" id="SSF58104">
    <property type="entry name" value="Methyl-accepting chemotaxis protein (MCP) signaling domain"/>
    <property type="match status" value="1"/>
</dbReference>
<dbReference type="eggNOG" id="COG0840">
    <property type="taxonomic scope" value="Bacteria"/>
</dbReference>
<dbReference type="Proteomes" id="UP000000370">
    <property type="component" value="Chromosome"/>
</dbReference>
<dbReference type="STRING" id="357809.Cphy_1639"/>